<keyword evidence="8" id="KW-1185">Reference proteome</keyword>
<dbReference type="Gene3D" id="1.20.120.1080">
    <property type="match status" value="1"/>
</dbReference>
<dbReference type="SMART" id="SM00490">
    <property type="entry name" value="HELICc"/>
    <property type="match status" value="1"/>
</dbReference>
<dbReference type="GO" id="GO:0004386">
    <property type="term" value="F:helicase activity"/>
    <property type="evidence" value="ECO:0007669"/>
    <property type="project" value="UniProtKB-KW"/>
</dbReference>
<keyword evidence="1" id="KW-0547">Nucleotide-binding</keyword>
<name>A0A2T5C3C4_9BACT</name>
<evidence type="ECO:0000256" key="2">
    <source>
        <dbReference type="ARBA" id="ARBA00022801"/>
    </source>
</evidence>
<comment type="caution">
    <text evidence="7">The sequence shown here is derived from an EMBL/GenBank/DDBJ whole genome shotgun (WGS) entry which is preliminary data.</text>
</comment>
<dbReference type="FunFam" id="3.40.50.300:FF:002125">
    <property type="entry name" value="ATP-dependent helicase HrpB"/>
    <property type="match status" value="1"/>
</dbReference>
<evidence type="ECO:0000256" key="3">
    <source>
        <dbReference type="ARBA" id="ARBA00022806"/>
    </source>
</evidence>
<protein>
    <submittedName>
        <fullName evidence="7">ATP-dependent helicase HrpB</fullName>
    </submittedName>
</protein>
<dbReference type="SMART" id="SM00487">
    <property type="entry name" value="DEXDc"/>
    <property type="match status" value="1"/>
</dbReference>
<evidence type="ECO:0000313" key="7">
    <source>
        <dbReference type="EMBL" id="PTN09246.1"/>
    </source>
</evidence>
<dbReference type="Pfam" id="PF24473">
    <property type="entry name" value="CON_HrpB"/>
    <property type="match status" value="1"/>
</dbReference>
<reference evidence="7 8" key="1">
    <citation type="submission" date="2018-04" db="EMBL/GenBank/DDBJ databases">
        <title>Genomic Encyclopedia of Archaeal and Bacterial Type Strains, Phase II (KMG-II): from individual species to whole genera.</title>
        <authorList>
            <person name="Goeker M."/>
        </authorList>
    </citation>
    <scope>NUCLEOTIDE SEQUENCE [LARGE SCALE GENOMIC DNA]</scope>
    <source>
        <strain evidence="7 8">DSM 28823</strain>
    </source>
</reference>
<dbReference type="GO" id="GO:0003676">
    <property type="term" value="F:nucleic acid binding"/>
    <property type="evidence" value="ECO:0007669"/>
    <property type="project" value="InterPro"/>
</dbReference>
<dbReference type="Pfam" id="PF08482">
    <property type="entry name" value="HrpB_C"/>
    <property type="match status" value="1"/>
</dbReference>
<dbReference type="SMART" id="SM00847">
    <property type="entry name" value="HA2"/>
    <property type="match status" value="1"/>
</dbReference>
<dbReference type="InterPro" id="IPR013689">
    <property type="entry name" value="RNA_helicase_ATP-dep_HrpB_C"/>
</dbReference>
<gene>
    <name evidence="7" type="ORF">C8N47_10586</name>
</gene>
<dbReference type="GO" id="GO:0016787">
    <property type="term" value="F:hydrolase activity"/>
    <property type="evidence" value="ECO:0007669"/>
    <property type="project" value="UniProtKB-KW"/>
</dbReference>
<dbReference type="Pfam" id="PF00270">
    <property type="entry name" value="DEAD"/>
    <property type="match status" value="1"/>
</dbReference>
<accession>A0A2T5C3C4</accession>
<sequence>MRKTPDIRSFVEKQFFYFCSLLSHWMQTLNQIQFILTFNTKDIDLPVVAILDEIREKLYTENTLIVNAPPGAGKSTLVPLDLLQLKALDGQKIIMLEPRRLAARSIAERMASLLGEEVGQTVGYRIRFENRVGKNTRIEVVTEGILTRMLHSDNSLEGVGAVIFDEFHERSIFADVALALCREAQQILRPDLRIVVMSATLNLPQLSELLQASVVQSQGRQFPVELIYTGESDLRMLPELAAQTILKAVRNQEGDILTFLPGEAEIRKCETLLKEAKLPVEIHPLYGMLPKNKQLAAIFPSSRGVRKVILATSIAETSLTIEGVKVVVDCGYSRTSRFDPRSGLSRLETVSISKDSADQRAGRAGRLGPGVCYRMWSKASHEQLAEHRTPEIMEADLADLLLDLAQWGISDPNQLSWLSPPPRGAIAQASELLHSLDALENGKITALGKELHRLPCHPRIAHMLVMAKKEGNLALATDLAALLEERDPLGRDAGIDINLRIEALRKQRSDNRLSKKMKRIDKVAESYRQIIGCKVSNDPVDPYETGLLLVYAYPERIACARVGNNAQFQLANGSIAMAGHKDDLAYESWLAVAHLNAREGMGTIFLASPLNPTDLAPLVKNREVINWDSKRGTINAVAELRIGSIVLQSKPLPDPDPELLQQAISDAIKKDGEHLLNFNDEVTQWQNRVLSLRKWNPGQGWPDVSTQELLHTNGEWLAPYLQNIRKADDLKKIDLLNVLQYSLSPELQSALNELAPARIKVPSGSAIKLQYQPNGAPPVLAVRLQEVFGLADTPKLNGGKLGVLMHLLSPGFKPVQVTSDLRSFWDNTYFEVKKELKRRYPKHAWPDDPWTEQAVRGVKRKEK</sequence>
<keyword evidence="2" id="KW-0378">Hydrolase</keyword>
<dbReference type="InterPro" id="IPR049614">
    <property type="entry name" value="HrpB_DEXH"/>
</dbReference>
<dbReference type="PANTHER" id="PTHR43519">
    <property type="entry name" value="ATP-DEPENDENT RNA HELICASE HRPB"/>
    <property type="match status" value="1"/>
</dbReference>
<dbReference type="InterPro" id="IPR027417">
    <property type="entry name" value="P-loop_NTPase"/>
</dbReference>
<dbReference type="InterPro" id="IPR001650">
    <property type="entry name" value="Helicase_C-like"/>
</dbReference>
<proteinExistence type="predicted"/>
<feature type="domain" description="Helicase C-terminal" evidence="6">
    <location>
        <begin position="241"/>
        <end position="408"/>
    </location>
</feature>
<dbReference type="InterPro" id="IPR011545">
    <property type="entry name" value="DEAD/DEAH_box_helicase_dom"/>
</dbReference>
<dbReference type="InterPro" id="IPR056329">
    <property type="entry name" value="CON_HrpB"/>
</dbReference>
<keyword evidence="4" id="KW-0067">ATP-binding</keyword>
<dbReference type="EMBL" id="QAAD01000005">
    <property type="protein sequence ID" value="PTN09246.1"/>
    <property type="molecule type" value="Genomic_DNA"/>
</dbReference>
<dbReference type="Pfam" id="PF00271">
    <property type="entry name" value="Helicase_C"/>
    <property type="match status" value="1"/>
</dbReference>
<evidence type="ECO:0000256" key="1">
    <source>
        <dbReference type="ARBA" id="ARBA00022741"/>
    </source>
</evidence>
<organism evidence="7 8">
    <name type="scientific">Mangrovibacterium marinum</name>
    <dbReference type="NCBI Taxonomy" id="1639118"/>
    <lineage>
        <taxon>Bacteria</taxon>
        <taxon>Pseudomonadati</taxon>
        <taxon>Bacteroidota</taxon>
        <taxon>Bacteroidia</taxon>
        <taxon>Marinilabiliales</taxon>
        <taxon>Prolixibacteraceae</taxon>
        <taxon>Mangrovibacterium</taxon>
    </lineage>
</organism>
<dbReference type="Gene3D" id="3.40.50.300">
    <property type="entry name" value="P-loop containing nucleotide triphosphate hydrolases"/>
    <property type="match status" value="2"/>
</dbReference>
<feature type="domain" description="Helicase ATP-binding" evidence="5">
    <location>
        <begin position="55"/>
        <end position="219"/>
    </location>
</feature>
<evidence type="ECO:0000256" key="4">
    <source>
        <dbReference type="ARBA" id="ARBA00022840"/>
    </source>
</evidence>
<dbReference type="InterPro" id="IPR007502">
    <property type="entry name" value="Helicase-assoc_dom"/>
</dbReference>
<keyword evidence="3 7" id="KW-0347">Helicase</keyword>
<dbReference type="AlphaFoldDB" id="A0A2T5C3C4"/>
<evidence type="ECO:0000259" key="5">
    <source>
        <dbReference type="PROSITE" id="PS51192"/>
    </source>
</evidence>
<evidence type="ECO:0000313" key="8">
    <source>
        <dbReference type="Proteomes" id="UP000243525"/>
    </source>
</evidence>
<dbReference type="GO" id="GO:0005524">
    <property type="term" value="F:ATP binding"/>
    <property type="evidence" value="ECO:0007669"/>
    <property type="project" value="UniProtKB-KW"/>
</dbReference>
<dbReference type="NCBIfam" id="TIGR01970">
    <property type="entry name" value="DEAH_box_HrpB"/>
    <property type="match status" value="1"/>
</dbReference>
<dbReference type="PANTHER" id="PTHR43519:SF1">
    <property type="entry name" value="ATP-DEPENDENT RNA HELICASE HRPB"/>
    <property type="match status" value="1"/>
</dbReference>
<dbReference type="CDD" id="cd18791">
    <property type="entry name" value="SF2_C_RHA"/>
    <property type="match status" value="1"/>
</dbReference>
<dbReference type="PIRSF" id="PIRSF005496">
    <property type="entry name" value="ATP_hel_hrpB"/>
    <property type="match status" value="1"/>
</dbReference>
<dbReference type="CDD" id="cd17990">
    <property type="entry name" value="DEXHc_HrpB"/>
    <property type="match status" value="1"/>
</dbReference>
<dbReference type="PROSITE" id="PS51192">
    <property type="entry name" value="HELICASE_ATP_BIND_1"/>
    <property type="match status" value="1"/>
</dbReference>
<dbReference type="SUPFAM" id="SSF52540">
    <property type="entry name" value="P-loop containing nucleoside triphosphate hydrolases"/>
    <property type="match status" value="1"/>
</dbReference>
<dbReference type="PROSITE" id="PS51194">
    <property type="entry name" value="HELICASE_CTER"/>
    <property type="match status" value="1"/>
</dbReference>
<dbReference type="Proteomes" id="UP000243525">
    <property type="component" value="Unassembled WGS sequence"/>
</dbReference>
<dbReference type="InterPro" id="IPR014001">
    <property type="entry name" value="Helicase_ATP-bd"/>
</dbReference>
<dbReference type="InterPro" id="IPR010225">
    <property type="entry name" value="HrpB"/>
</dbReference>
<evidence type="ECO:0000259" key="6">
    <source>
        <dbReference type="PROSITE" id="PS51194"/>
    </source>
</evidence>